<dbReference type="Proteomes" id="UP000596083">
    <property type="component" value="Plasmid plas-002"/>
</dbReference>
<dbReference type="RefSeq" id="WP_024710153.1">
    <property type="nucleotide sequence ID" value="NZ_CP066788.1"/>
</dbReference>
<organism evidence="2 3">
    <name type="scientific">Martelella lutilitoris</name>
    <dbReference type="NCBI Taxonomy" id="2583532"/>
    <lineage>
        <taxon>Bacteria</taxon>
        <taxon>Pseudomonadati</taxon>
        <taxon>Pseudomonadota</taxon>
        <taxon>Alphaproteobacteria</taxon>
        <taxon>Hyphomicrobiales</taxon>
        <taxon>Aurantimonadaceae</taxon>
        <taxon>Martelella</taxon>
    </lineage>
</organism>
<evidence type="ECO:0000313" key="3">
    <source>
        <dbReference type="Proteomes" id="UP000596083"/>
    </source>
</evidence>
<protein>
    <submittedName>
        <fullName evidence="2">Uncharacterized protein</fullName>
    </submittedName>
</protein>
<keyword evidence="1" id="KW-0812">Transmembrane</keyword>
<keyword evidence="2" id="KW-0614">Plasmid</keyword>
<keyword evidence="1" id="KW-1133">Transmembrane helix</keyword>
<dbReference type="AlphaFoldDB" id="A0A7T7KNP9"/>
<dbReference type="EMBL" id="CP066788">
    <property type="protein sequence ID" value="QQM33081.1"/>
    <property type="molecule type" value="Genomic_DNA"/>
</dbReference>
<feature type="transmembrane region" description="Helical" evidence="1">
    <location>
        <begin position="20"/>
        <end position="42"/>
    </location>
</feature>
<accession>A0A7T7KNP9</accession>
<evidence type="ECO:0000313" key="2">
    <source>
        <dbReference type="EMBL" id="QQM33081.1"/>
    </source>
</evidence>
<proteinExistence type="predicted"/>
<sequence>MENAACGFETVNLVRANEASLAIGLIRNGVFAFAIAMAVSFISPSKGQEPAPALPKFELVVVQSRIVGFEARNPRDDAS</sequence>
<geneLocation type="plasmid" evidence="2 3">
    <name>plas-002</name>
</geneLocation>
<keyword evidence="1" id="KW-0472">Membrane</keyword>
<evidence type="ECO:0000256" key="1">
    <source>
        <dbReference type="SAM" id="Phobius"/>
    </source>
</evidence>
<name>A0A7T7KNP9_9HYPH</name>
<dbReference type="KEGG" id="mlut:JET14_21735"/>
<gene>
    <name evidence="2" type="ORF">JET14_21735</name>
</gene>
<reference evidence="2 3" key="1">
    <citation type="submission" date="2020-12" db="EMBL/GenBank/DDBJ databases">
        <authorList>
            <person name="Zheng R.K."/>
            <person name="Sun C.M."/>
        </authorList>
    </citation>
    <scope>NUCLEOTIDE SEQUENCE [LARGE SCALE GENOMIC DNA]</scope>
    <source>
        <strain evidence="2 3">ZRK001</strain>
        <plasmid evidence="2 3">plas-002</plasmid>
    </source>
</reference>